<keyword evidence="4" id="KW-1185">Reference proteome</keyword>
<dbReference type="STRING" id="216432.CA2559_13338"/>
<organism evidence="3 4">
    <name type="scientific">Croceibacter atlanticus (strain ATCC BAA-628 / JCM 21780 / CIP 108009 / IAM 15332 / KCTC 12090 / HTCC2559)</name>
    <dbReference type="NCBI Taxonomy" id="216432"/>
    <lineage>
        <taxon>Bacteria</taxon>
        <taxon>Pseudomonadati</taxon>
        <taxon>Bacteroidota</taxon>
        <taxon>Flavobacteriia</taxon>
        <taxon>Flavobacteriales</taxon>
        <taxon>Flavobacteriaceae</taxon>
        <taxon>Croceibacter</taxon>
    </lineage>
</organism>
<dbReference type="KEGG" id="cat:CA2559_13338"/>
<dbReference type="AlphaFoldDB" id="A3UB40"/>
<dbReference type="Proteomes" id="UP000002297">
    <property type="component" value="Chromosome"/>
</dbReference>
<gene>
    <name evidence="3" type="ordered locus">CA2559_13338</name>
</gene>
<protein>
    <submittedName>
        <fullName evidence="3">Hypothetical isopenicillin N epimerase</fullName>
    </submittedName>
</protein>
<dbReference type="EMBL" id="CP002046">
    <property type="protein sequence ID" value="EAP87026.1"/>
    <property type="molecule type" value="Genomic_DNA"/>
</dbReference>
<evidence type="ECO:0000313" key="4">
    <source>
        <dbReference type="Proteomes" id="UP000002297"/>
    </source>
</evidence>
<dbReference type="Pfam" id="PF00266">
    <property type="entry name" value="Aminotran_5"/>
    <property type="match status" value="1"/>
</dbReference>
<evidence type="ECO:0000256" key="1">
    <source>
        <dbReference type="ARBA" id="ARBA00022898"/>
    </source>
</evidence>
<sequence length="361" mass="40973">MKNRIEAEFPILKTTTYLNTAASGLLSKSVLDFRKDHDEQFFKYGSKFKDYQSEMLSQTREAVGSFFTCEPNQIALVQNFSLGFNTFLEGLPNKSLFLLLKGDYPSINWPIETRDFKRNYISISANLEQDLIAEFKRQQPDVFAFSIVQYISGIKIDLQVINTLKAQYPETLFVADGTQYCGTESFNFKDSGIDVLGASAYKWLNAGYGNGFLLFKDEVPNKVFPKTIGFNSSFGKYKQQDNSFLGRFEPGHQDTLNFGSLKVALTVSNQIGVENIERSIKVLSTSAKHQFEKHHLLDEAVLKRNAHSSIFNIKGDDKLYNTLIKNEILCSQRGNGIRVSFNYFNTEEDLEKLMSVITATL</sequence>
<dbReference type="HOGENOM" id="CLU_003433_2_1_10"/>
<dbReference type="InterPro" id="IPR015421">
    <property type="entry name" value="PyrdxlP-dep_Trfase_major"/>
</dbReference>
<evidence type="ECO:0000259" key="2">
    <source>
        <dbReference type="Pfam" id="PF00266"/>
    </source>
</evidence>
<dbReference type="SUPFAM" id="SSF53383">
    <property type="entry name" value="PLP-dependent transferases"/>
    <property type="match status" value="1"/>
</dbReference>
<dbReference type="Gene3D" id="3.90.1150.10">
    <property type="entry name" value="Aspartate Aminotransferase, domain 1"/>
    <property type="match status" value="1"/>
</dbReference>
<dbReference type="InterPro" id="IPR015422">
    <property type="entry name" value="PyrdxlP-dep_Trfase_small"/>
</dbReference>
<dbReference type="eggNOG" id="COG0520">
    <property type="taxonomic scope" value="Bacteria"/>
</dbReference>
<dbReference type="InterPro" id="IPR015424">
    <property type="entry name" value="PyrdxlP-dep_Trfase"/>
</dbReference>
<dbReference type="PANTHER" id="PTHR43586:SF15">
    <property type="entry name" value="BLR3095 PROTEIN"/>
    <property type="match status" value="1"/>
</dbReference>
<reference evidence="3 4" key="1">
    <citation type="journal article" date="2010" name="J. Bacteriol.">
        <title>The complete genome sequence of Croceibacter atlanticus HTCC2559T.</title>
        <authorList>
            <person name="Oh H.M."/>
            <person name="Kang I."/>
            <person name="Ferriera S."/>
            <person name="Giovannoni S.J."/>
            <person name="Cho J.C."/>
        </authorList>
    </citation>
    <scope>NUCLEOTIDE SEQUENCE [LARGE SCALE GENOMIC DNA]</scope>
    <source>
        <strain evidence="4">ATCC BAA-628 / HTCC2559 / KCTC 12090</strain>
    </source>
</reference>
<evidence type="ECO:0000313" key="3">
    <source>
        <dbReference type="EMBL" id="EAP87026.1"/>
    </source>
</evidence>
<proteinExistence type="predicted"/>
<accession>A3UB40</accession>
<dbReference type="GeneID" id="89454377"/>
<dbReference type="InterPro" id="IPR000192">
    <property type="entry name" value="Aminotrans_V_dom"/>
</dbReference>
<dbReference type="OrthoDB" id="513408at2"/>
<dbReference type="RefSeq" id="WP_013188407.1">
    <property type="nucleotide sequence ID" value="NC_014230.1"/>
</dbReference>
<dbReference type="PANTHER" id="PTHR43586">
    <property type="entry name" value="CYSTEINE DESULFURASE"/>
    <property type="match status" value="1"/>
</dbReference>
<keyword evidence="1" id="KW-0663">Pyridoxal phosphate</keyword>
<feature type="domain" description="Aminotransferase class V" evidence="2">
    <location>
        <begin position="17"/>
        <end position="353"/>
    </location>
</feature>
<name>A3UB40_CROAH</name>
<dbReference type="Gene3D" id="3.40.640.10">
    <property type="entry name" value="Type I PLP-dependent aspartate aminotransferase-like (Major domain)"/>
    <property type="match status" value="1"/>
</dbReference>